<sequence>MPLQFLRILIRRKESSFRPYLQSSMSSCFAFFPQNSTIVDLECWPQTNCFASNPVSKEVVDDDLFGCCLIVRPLDSCFLNMTSVFKDFVTLEDNVLKK</sequence>
<dbReference type="AlphaFoldDB" id="A0A2P5DDH9"/>
<reference evidence="2" key="1">
    <citation type="submission" date="2016-06" db="EMBL/GenBank/DDBJ databases">
        <title>Parallel loss of symbiosis genes in relatives of nitrogen-fixing non-legume Parasponia.</title>
        <authorList>
            <person name="Van Velzen R."/>
            <person name="Holmer R."/>
            <person name="Bu F."/>
            <person name="Rutten L."/>
            <person name="Van Zeijl A."/>
            <person name="Liu W."/>
            <person name="Santuari L."/>
            <person name="Cao Q."/>
            <person name="Sharma T."/>
            <person name="Shen D."/>
            <person name="Roswanjaya Y."/>
            <person name="Wardhani T."/>
            <person name="Kalhor M.S."/>
            <person name="Jansen J."/>
            <person name="Van den Hoogen J."/>
            <person name="Gungor B."/>
            <person name="Hartog M."/>
            <person name="Hontelez J."/>
            <person name="Verver J."/>
            <person name="Yang W.-C."/>
            <person name="Schijlen E."/>
            <person name="Repin R."/>
            <person name="Schilthuizen M."/>
            <person name="Schranz E."/>
            <person name="Heidstra R."/>
            <person name="Miyata K."/>
            <person name="Fedorova E."/>
            <person name="Kohlen W."/>
            <person name="Bisseling T."/>
            <person name="Smit S."/>
            <person name="Geurts R."/>
        </authorList>
    </citation>
    <scope>NUCLEOTIDE SEQUENCE [LARGE SCALE GENOMIC DNA]</scope>
    <source>
        <strain evidence="2">cv. WU1-14</strain>
    </source>
</reference>
<dbReference type="Proteomes" id="UP000237105">
    <property type="component" value="Unassembled WGS sequence"/>
</dbReference>
<proteinExistence type="predicted"/>
<name>A0A2P5DDH9_PARAD</name>
<evidence type="ECO:0000313" key="2">
    <source>
        <dbReference type="Proteomes" id="UP000237105"/>
    </source>
</evidence>
<accession>A0A2P5DDH9</accession>
<gene>
    <name evidence="1" type="ORF">PanWU01x14_074790</name>
</gene>
<dbReference type="EMBL" id="JXTB01000045">
    <property type="protein sequence ID" value="PON71339.1"/>
    <property type="molecule type" value="Genomic_DNA"/>
</dbReference>
<keyword evidence="2" id="KW-1185">Reference proteome</keyword>
<protein>
    <submittedName>
        <fullName evidence="1">Uncharacterized protein</fullName>
    </submittedName>
</protein>
<evidence type="ECO:0000313" key="1">
    <source>
        <dbReference type="EMBL" id="PON71339.1"/>
    </source>
</evidence>
<organism evidence="1 2">
    <name type="scientific">Parasponia andersonii</name>
    <name type="common">Sponia andersonii</name>
    <dbReference type="NCBI Taxonomy" id="3476"/>
    <lineage>
        <taxon>Eukaryota</taxon>
        <taxon>Viridiplantae</taxon>
        <taxon>Streptophyta</taxon>
        <taxon>Embryophyta</taxon>
        <taxon>Tracheophyta</taxon>
        <taxon>Spermatophyta</taxon>
        <taxon>Magnoliopsida</taxon>
        <taxon>eudicotyledons</taxon>
        <taxon>Gunneridae</taxon>
        <taxon>Pentapetalae</taxon>
        <taxon>rosids</taxon>
        <taxon>fabids</taxon>
        <taxon>Rosales</taxon>
        <taxon>Cannabaceae</taxon>
        <taxon>Parasponia</taxon>
    </lineage>
</organism>
<comment type="caution">
    <text evidence="1">The sequence shown here is derived from an EMBL/GenBank/DDBJ whole genome shotgun (WGS) entry which is preliminary data.</text>
</comment>